<dbReference type="Proteomes" id="UP000290921">
    <property type="component" value="Unassembled WGS sequence"/>
</dbReference>
<evidence type="ECO:0000259" key="7">
    <source>
        <dbReference type="Pfam" id="PF12698"/>
    </source>
</evidence>
<dbReference type="NCBIfam" id="TIGR03057">
    <property type="entry name" value="xxxLxxG_by_4"/>
    <property type="match status" value="1"/>
</dbReference>
<dbReference type="PANTHER" id="PTHR43077">
    <property type="entry name" value="TRANSPORT PERMEASE YVFS-RELATED"/>
    <property type="match status" value="1"/>
</dbReference>
<reference evidence="8 9" key="1">
    <citation type="submission" date="2018-06" db="EMBL/GenBank/DDBJ databases">
        <title>Genome conservation of Clostridium tetani.</title>
        <authorList>
            <person name="Bruggemann H."/>
            <person name="Popoff M.R."/>
        </authorList>
    </citation>
    <scope>NUCLEOTIDE SEQUENCE [LARGE SCALE GENOMIC DNA]</scope>
    <source>
        <strain evidence="8 9">2017.061</strain>
    </source>
</reference>
<evidence type="ECO:0000313" key="8">
    <source>
        <dbReference type="EMBL" id="RXI45706.1"/>
    </source>
</evidence>
<evidence type="ECO:0000256" key="1">
    <source>
        <dbReference type="ARBA" id="ARBA00004141"/>
    </source>
</evidence>
<sequence>MNFFKIIKNDIKNILSNKMLAITLVVVMLLPLLYGGLYLAALWDPYGQTESIPVAVVNLDQGTEKEDIFYRFGGDLEDALKENDDIGWQFVETVKEAEEGLMGDKYYAMLVIPKNFSQQVMDVEHGKLKKPKVVFKANKKKNYIVGLIADKAAGAVEKGIKEKTGAKFTEIIVDNLETLRDGLETAADGTYTMKDGITELKDKIPSLDSALEKIEDGSSTLEEKLGDAEDGGNKLKEGIGTLKSKVPDLLDGIDRLHNATVNLNENVKDAYDGSTRLRDGALGLNDKLPDLSDGVDSIFEGSTALKEGIGQVDDKMPDLIDGVEKLRDGARDLRNGISKVTKGIEDKLGDEKDKKKKSEEEESKKPKKKLDEQVVNKLVEGIAPAIPIAKGKIPQLAGGLEQVNGGLKVLESMASSPEQKQIMQGLINNIERDKEDMNSLLEAFKLIETREDGKVKYGLLQISKLLVRKDIDGEYCAIRNTIDDLNNVEKLVKQIASSYGVDIEVVPVEKLPPQLIPLKQLYMGANQISTELNKIYSNPKLKVLKDGLNMYQVMYQMESYDRTIIPKLTGIIDGLNALYEGSNKLYNGLDTLYDKTIGLQDGIGLLYNGSKDLNNGADKFQGIVPVLVGGVSQLTDGTRDLSDGLFKLEKGTGTLSDKVKELNEKVPDMQDGINLLYDGTFDLTDGLSKLKEASGKLNNGVSNLKNKMPDLQDGVDKLYEGSSTLNSSLAKGGEKISDRLVRSSKLMGDFVANPINLDDTPIFDVDKYGIGLAPNFVSLGLWMGALMMFFLITDKVQEEKVGKSRNASIMLGKYLLCGAIGTIQAILLSLAVIKLGLNPVSNLTYIGFNIFLSWVFVAVAITLVFLLGDVGRLLLVIILLLQLTSSGGTFPRELLPRFFQVVNPYLPFTYSISGMREVILGPNPAVLRRDIAVLTAVLVGSLAIGIAFKGRMDDFKRKKSQEKNQIIDEGSSISH</sequence>
<feature type="transmembrane region" description="Helical" evidence="6">
    <location>
        <begin position="931"/>
        <end position="948"/>
    </location>
</feature>
<proteinExistence type="predicted"/>
<feature type="transmembrane region" description="Helical" evidence="6">
    <location>
        <begin position="873"/>
        <end position="890"/>
    </location>
</feature>
<dbReference type="RefSeq" id="WP_129030812.1">
    <property type="nucleotide sequence ID" value="NZ_QMAP01000012.1"/>
</dbReference>
<evidence type="ECO:0000256" key="3">
    <source>
        <dbReference type="ARBA" id="ARBA00022989"/>
    </source>
</evidence>
<evidence type="ECO:0000313" key="9">
    <source>
        <dbReference type="Proteomes" id="UP000290921"/>
    </source>
</evidence>
<dbReference type="Gene3D" id="3.40.1710.10">
    <property type="entry name" value="abc type-2 transporter like domain"/>
    <property type="match status" value="1"/>
</dbReference>
<evidence type="ECO:0000256" key="5">
    <source>
        <dbReference type="SAM" id="MobiDB-lite"/>
    </source>
</evidence>
<evidence type="ECO:0000256" key="4">
    <source>
        <dbReference type="ARBA" id="ARBA00023136"/>
    </source>
</evidence>
<dbReference type="AlphaFoldDB" id="A0A4Q0VB34"/>
<feature type="domain" description="ABC-2 type transporter transmembrane" evidence="7">
    <location>
        <begin position="709"/>
        <end position="946"/>
    </location>
</feature>
<feature type="region of interest" description="Disordered" evidence="5">
    <location>
        <begin position="348"/>
        <end position="369"/>
    </location>
</feature>
<keyword evidence="4 6" id="KW-0472">Membrane</keyword>
<accession>A0A4Q0VB34</accession>
<feature type="transmembrane region" description="Helical" evidence="6">
    <location>
        <begin position="772"/>
        <end position="793"/>
    </location>
</feature>
<feature type="domain" description="ABC-2 type transporter transmembrane" evidence="7">
    <location>
        <begin position="23"/>
        <end position="158"/>
    </location>
</feature>
<comment type="subcellular location">
    <subcellularLocation>
        <location evidence="1">Membrane</location>
        <topology evidence="1">Multi-pass membrane protein</topology>
    </subcellularLocation>
</comment>
<keyword evidence="3 6" id="KW-1133">Transmembrane helix</keyword>
<dbReference type="InterPro" id="IPR051328">
    <property type="entry name" value="T7SS_ABC-Transporter"/>
</dbReference>
<dbReference type="Pfam" id="PF12698">
    <property type="entry name" value="ABC2_membrane_3"/>
    <property type="match status" value="2"/>
</dbReference>
<dbReference type="NCBIfam" id="TIGR03061">
    <property type="entry name" value="pip_yhgE_Nterm"/>
    <property type="match status" value="1"/>
</dbReference>
<dbReference type="InterPro" id="IPR017501">
    <property type="entry name" value="Phage_infect_YhgE_C"/>
</dbReference>
<dbReference type="GO" id="GO:0016020">
    <property type="term" value="C:membrane"/>
    <property type="evidence" value="ECO:0007669"/>
    <property type="project" value="UniProtKB-SubCell"/>
</dbReference>
<dbReference type="EMBL" id="QMAP01000012">
    <property type="protein sequence ID" value="RXI45706.1"/>
    <property type="molecule type" value="Genomic_DNA"/>
</dbReference>
<dbReference type="GO" id="GO:0140359">
    <property type="term" value="F:ABC-type transporter activity"/>
    <property type="evidence" value="ECO:0007669"/>
    <property type="project" value="InterPro"/>
</dbReference>
<dbReference type="InterPro" id="IPR017500">
    <property type="entry name" value="Phage_infect_YhgE_N"/>
</dbReference>
<evidence type="ECO:0000256" key="6">
    <source>
        <dbReference type="SAM" id="Phobius"/>
    </source>
</evidence>
<gene>
    <name evidence="8" type="ORF">DP130_11680</name>
</gene>
<dbReference type="PANTHER" id="PTHR43077:SF5">
    <property type="entry name" value="PHAGE INFECTION PROTEIN"/>
    <property type="match status" value="1"/>
</dbReference>
<dbReference type="NCBIfam" id="TIGR03062">
    <property type="entry name" value="pip_yhgE_Cterm"/>
    <property type="match status" value="1"/>
</dbReference>
<feature type="transmembrane region" description="Helical" evidence="6">
    <location>
        <begin position="845"/>
        <end position="866"/>
    </location>
</feature>
<comment type="caution">
    <text evidence="8">The sequence shown here is derived from an EMBL/GenBank/DDBJ whole genome shotgun (WGS) entry which is preliminary data.</text>
</comment>
<dbReference type="InterPro" id="IPR023908">
    <property type="entry name" value="xxxLxxG_rpt"/>
</dbReference>
<keyword evidence="2 6" id="KW-0812">Transmembrane</keyword>
<organism evidence="8 9">
    <name type="scientific">Clostridium tetani</name>
    <dbReference type="NCBI Taxonomy" id="1513"/>
    <lineage>
        <taxon>Bacteria</taxon>
        <taxon>Bacillati</taxon>
        <taxon>Bacillota</taxon>
        <taxon>Clostridia</taxon>
        <taxon>Eubacteriales</taxon>
        <taxon>Clostridiaceae</taxon>
        <taxon>Clostridium</taxon>
    </lineage>
</organism>
<evidence type="ECO:0000256" key="2">
    <source>
        <dbReference type="ARBA" id="ARBA00022692"/>
    </source>
</evidence>
<protein>
    <recommendedName>
        <fullName evidence="7">ABC-2 type transporter transmembrane domain-containing protein</fullName>
    </recommendedName>
</protein>
<feature type="transmembrane region" description="Helical" evidence="6">
    <location>
        <begin position="20"/>
        <end position="43"/>
    </location>
</feature>
<name>A0A4Q0VB34_CLOTA</name>
<dbReference type="InterPro" id="IPR013525">
    <property type="entry name" value="ABC2_TM"/>
</dbReference>
<feature type="transmembrane region" description="Helical" evidence="6">
    <location>
        <begin position="814"/>
        <end position="833"/>
    </location>
</feature>